<evidence type="ECO:0000259" key="1">
    <source>
        <dbReference type="Pfam" id="PF13569"/>
    </source>
</evidence>
<protein>
    <submittedName>
        <fullName evidence="2">DUF4132 domain-containing protein</fullName>
    </submittedName>
</protein>
<gene>
    <name evidence="2" type="ORF">ACFQ07_00195</name>
</gene>
<name>A0ABW3C9S8_9ACTN</name>
<organism evidence="2 3">
    <name type="scientific">Actinomadura adrarensis</name>
    <dbReference type="NCBI Taxonomy" id="1819600"/>
    <lineage>
        <taxon>Bacteria</taxon>
        <taxon>Bacillati</taxon>
        <taxon>Actinomycetota</taxon>
        <taxon>Actinomycetes</taxon>
        <taxon>Streptosporangiales</taxon>
        <taxon>Thermomonosporaceae</taxon>
        <taxon>Actinomadura</taxon>
    </lineage>
</organism>
<dbReference type="Proteomes" id="UP001597083">
    <property type="component" value="Unassembled WGS sequence"/>
</dbReference>
<reference evidence="3" key="1">
    <citation type="journal article" date="2019" name="Int. J. Syst. Evol. Microbiol.">
        <title>The Global Catalogue of Microorganisms (GCM) 10K type strain sequencing project: providing services to taxonomists for standard genome sequencing and annotation.</title>
        <authorList>
            <consortium name="The Broad Institute Genomics Platform"/>
            <consortium name="The Broad Institute Genome Sequencing Center for Infectious Disease"/>
            <person name="Wu L."/>
            <person name="Ma J."/>
        </authorList>
    </citation>
    <scope>NUCLEOTIDE SEQUENCE [LARGE SCALE GENOMIC DNA]</scope>
    <source>
        <strain evidence="3">JCM 31696</strain>
    </source>
</reference>
<proteinExistence type="predicted"/>
<evidence type="ECO:0000313" key="2">
    <source>
        <dbReference type="EMBL" id="MFD0850659.1"/>
    </source>
</evidence>
<feature type="non-terminal residue" evidence="2">
    <location>
        <position position="1"/>
    </location>
</feature>
<comment type="caution">
    <text evidence="2">The sequence shown here is derived from an EMBL/GenBank/DDBJ whole genome shotgun (WGS) entry which is preliminary data.</text>
</comment>
<dbReference type="Pfam" id="PF13569">
    <property type="entry name" value="DUF4132"/>
    <property type="match status" value="1"/>
</dbReference>
<keyword evidence="3" id="KW-1185">Reference proteome</keyword>
<sequence>TFADAGDEALELPDGASIGIAHPLDLGDRIPAWSEVFADYEILQPFPQLGREVHALTDEERASGRLARFEGITVPAHTVLGLTRRGWERGMPLDNGAERWISKPVPGGTDGLHVVIDLEWGISVGLGADQEDQPLGAVWINDAPGDFWNDDRLRHTFGELDPVTASEVLADLAWLAQSKL</sequence>
<evidence type="ECO:0000313" key="3">
    <source>
        <dbReference type="Proteomes" id="UP001597083"/>
    </source>
</evidence>
<feature type="domain" description="DUF4132" evidence="1">
    <location>
        <begin position="1"/>
        <end position="87"/>
    </location>
</feature>
<dbReference type="InterPro" id="IPR025406">
    <property type="entry name" value="DUF4132"/>
</dbReference>
<accession>A0ABW3C9S8</accession>
<dbReference type="EMBL" id="JBHTIR010000023">
    <property type="protein sequence ID" value="MFD0850659.1"/>
    <property type="molecule type" value="Genomic_DNA"/>
</dbReference>